<gene>
    <name evidence="2" type="ORF">FCL38_09595</name>
    <name evidence="1" type="ORF">FHS02_002317</name>
</gene>
<dbReference type="Gene3D" id="1.10.10.10">
    <property type="entry name" value="Winged helix-like DNA-binding domain superfamily/Winged helix DNA-binding domain"/>
    <property type="match status" value="1"/>
</dbReference>
<dbReference type="InterPro" id="IPR036390">
    <property type="entry name" value="WH_DNA-bd_sf"/>
</dbReference>
<evidence type="ECO:0000313" key="1">
    <source>
        <dbReference type="EMBL" id="MBB3221510.1"/>
    </source>
</evidence>
<evidence type="ECO:0000313" key="2">
    <source>
        <dbReference type="EMBL" id="QCP10657.1"/>
    </source>
</evidence>
<dbReference type="InterPro" id="IPR036388">
    <property type="entry name" value="WH-like_DNA-bd_sf"/>
</dbReference>
<evidence type="ECO:0000313" key="3">
    <source>
        <dbReference type="Proteomes" id="UP000298763"/>
    </source>
</evidence>
<evidence type="ECO:0000313" key="4">
    <source>
        <dbReference type="Proteomes" id="UP000584325"/>
    </source>
</evidence>
<dbReference type="EMBL" id="JACHXS010000003">
    <property type="protein sequence ID" value="MBB3221510.1"/>
    <property type="molecule type" value="Genomic_DNA"/>
</dbReference>
<organism evidence="1 4">
    <name type="scientific">Pseudoduganella umbonata</name>
    <dbReference type="NCBI Taxonomy" id="864828"/>
    <lineage>
        <taxon>Bacteria</taxon>
        <taxon>Pseudomonadati</taxon>
        <taxon>Pseudomonadota</taxon>
        <taxon>Betaproteobacteria</taxon>
        <taxon>Burkholderiales</taxon>
        <taxon>Oxalobacteraceae</taxon>
        <taxon>Telluria group</taxon>
        <taxon>Pseudoduganella</taxon>
    </lineage>
</organism>
<dbReference type="Proteomes" id="UP000298763">
    <property type="component" value="Chromosome"/>
</dbReference>
<reference evidence="2 3" key="1">
    <citation type="submission" date="2019-05" db="EMBL/GenBank/DDBJ databases">
        <title>Draft Genome Sequences of Six Type Strains of the Genus Massilia.</title>
        <authorList>
            <person name="Miess H."/>
            <person name="Frediansyhah A."/>
            <person name="Gross H."/>
        </authorList>
    </citation>
    <scope>NUCLEOTIDE SEQUENCE [LARGE SCALE GENOMIC DNA]</scope>
    <source>
        <strain evidence="2 3">DSMZ 26121</strain>
    </source>
</reference>
<reference evidence="1 4" key="2">
    <citation type="submission" date="2020-08" db="EMBL/GenBank/DDBJ databases">
        <title>Genomic Encyclopedia of Type Strains, Phase III (KMG-III): the genomes of soil and plant-associated and newly described type strains.</title>
        <authorList>
            <person name="Whitman W."/>
        </authorList>
    </citation>
    <scope>NUCLEOTIDE SEQUENCE [LARGE SCALE GENOMIC DNA]</scope>
    <source>
        <strain evidence="1 4">CECT 7753</strain>
    </source>
</reference>
<proteinExistence type="predicted"/>
<dbReference type="Proteomes" id="UP000584325">
    <property type="component" value="Unassembled WGS sequence"/>
</dbReference>
<dbReference type="OrthoDB" id="155998at2"/>
<name>A0A4P8HLW4_9BURK</name>
<protein>
    <submittedName>
        <fullName evidence="1 2">Transcriptional regulator</fullName>
    </submittedName>
</protein>
<dbReference type="AlphaFoldDB" id="A0A4P8HLW4"/>
<accession>A0A4P8HLW4</accession>
<dbReference type="EMBL" id="CP040017">
    <property type="protein sequence ID" value="QCP10657.1"/>
    <property type="molecule type" value="Genomic_DNA"/>
</dbReference>
<dbReference type="RefSeq" id="WP_137313536.1">
    <property type="nucleotide sequence ID" value="NZ_CP040017.1"/>
</dbReference>
<keyword evidence="3" id="KW-1185">Reference proteome</keyword>
<sequence>MNTADRILFLLKTRGPKTAQQLADMLALTSMGARRHLEAAEEKGLVAFEDVAEKVGRPSRRWLLTDAGHARFPDRHADLTVALIDQVKTLFGPAAMDQLIVAREAASEAFYRDTIGTAAALPDRVAALAHARDVEGYMAEVETQPDGSLLLVENHCPICAAARACQDFCRSELDVFQRVLGPGCAVQRTEHQLAGARRCAYRIVSLPENR</sequence>
<dbReference type="SUPFAM" id="SSF46785">
    <property type="entry name" value="Winged helix' DNA-binding domain"/>
    <property type="match status" value="1"/>
</dbReference>